<dbReference type="GO" id="GO:0045892">
    <property type="term" value="P:negative regulation of DNA-templated transcription"/>
    <property type="evidence" value="ECO:0007669"/>
    <property type="project" value="TreeGrafter"/>
</dbReference>
<keyword evidence="3" id="KW-0238">DNA-binding</keyword>
<evidence type="ECO:0000256" key="7">
    <source>
        <dbReference type="ARBA" id="ARBA00070406"/>
    </source>
</evidence>
<dbReference type="GO" id="GO:0003700">
    <property type="term" value="F:DNA-binding transcription factor activity"/>
    <property type="evidence" value="ECO:0007669"/>
    <property type="project" value="TreeGrafter"/>
</dbReference>
<gene>
    <name evidence="10" type="ORF">SSPO_083740</name>
</gene>
<sequence length="281" mass="29737">MSATGASGVPGRGAEAGVESVSGAARVRRHEDVKSAARVLEVLELLGAEGARLSLADMASTLAVPKSSLHAVLRTMESRRWVETDPSGTLYSLGLKALLTGTAYLESDDLAGIAGPVLDLLAEETGEAVHLGRLDETDVVYLAKRESRHALRMYSAVGRRLPAHATALGKAILSQYDAAEIQRRLNWPLAALTPSTVTDPDELLAQLADARKRGWAQDEGESSVDIRCVAVPLGTGHGGGDAISCSAPRSRMDDARLSEIAAHVTEAAHSLRTLLRRLGEH</sequence>
<dbReference type="InterPro" id="IPR014757">
    <property type="entry name" value="Tscrpt_reg_IclR_C"/>
</dbReference>
<proteinExistence type="predicted"/>
<organism evidence="10 11">
    <name type="scientific">Streptomyces antimycoticus</name>
    <dbReference type="NCBI Taxonomy" id="68175"/>
    <lineage>
        <taxon>Bacteria</taxon>
        <taxon>Bacillati</taxon>
        <taxon>Actinomycetota</taxon>
        <taxon>Actinomycetes</taxon>
        <taxon>Kitasatosporales</taxon>
        <taxon>Streptomycetaceae</taxon>
        <taxon>Streptomyces</taxon>
        <taxon>Streptomyces violaceusniger group</taxon>
    </lineage>
</organism>
<evidence type="ECO:0000259" key="8">
    <source>
        <dbReference type="PROSITE" id="PS51077"/>
    </source>
</evidence>
<dbReference type="PROSITE" id="PS51077">
    <property type="entry name" value="HTH_ICLR"/>
    <property type="match status" value="1"/>
</dbReference>
<dbReference type="InterPro" id="IPR050707">
    <property type="entry name" value="HTH_MetabolicPath_Reg"/>
</dbReference>
<dbReference type="GO" id="GO:0006071">
    <property type="term" value="P:glycerol metabolic process"/>
    <property type="evidence" value="ECO:0007669"/>
    <property type="project" value="UniProtKB-KW"/>
</dbReference>
<dbReference type="InterPro" id="IPR036390">
    <property type="entry name" value="WH_DNA-bd_sf"/>
</dbReference>
<dbReference type="EMBL" id="AP019620">
    <property type="protein sequence ID" value="BBJ45656.1"/>
    <property type="molecule type" value="Genomic_DNA"/>
</dbReference>
<evidence type="ECO:0000256" key="5">
    <source>
        <dbReference type="ARBA" id="ARBA00023163"/>
    </source>
</evidence>
<keyword evidence="5" id="KW-0804">Transcription</keyword>
<feature type="domain" description="HTH iclR-type" evidence="8">
    <location>
        <begin position="33"/>
        <end position="95"/>
    </location>
</feature>
<dbReference type="SUPFAM" id="SSF46785">
    <property type="entry name" value="Winged helix' DNA-binding domain"/>
    <property type="match status" value="1"/>
</dbReference>
<name>A0A499VBS9_9ACTN</name>
<dbReference type="PANTHER" id="PTHR30136">
    <property type="entry name" value="HELIX-TURN-HELIX TRANSCRIPTIONAL REGULATOR, ICLR FAMILY"/>
    <property type="match status" value="1"/>
</dbReference>
<dbReference type="FunFam" id="1.10.10.10:FF:000056">
    <property type="entry name" value="IclR family transcriptional regulator"/>
    <property type="match status" value="1"/>
</dbReference>
<keyword evidence="2" id="KW-0805">Transcription regulation</keyword>
<dbReference type="GO" id="GO:0003677">
    <property type="term" value="F:DNA binding"/>
    <property type="evidence" value="ECO:0007669"/>
    <property type="project" value="UniProtKB-KW"/>
</dbReference>
<protein>
    <recommendedName>
        <fullName evidence="7">Glycerol operon regulatory protein</fullName>
    </recommendedName>
</protein>
<evidence type="ECO:0000313" key="11">
    <source>
        <dbReference type="Proteomes" id="UP000463951"/>
    </source>
</evidence>
<dbReference type="Gene3D" id="3.30.450.40">
    <property type="match status" value="1"/>
</dbReference>
<keyword evidence="4" id="KW-0010">Activator</keyword>
<accession>A0A499VBS9</accession>
<evidence type="ECO:0000256" key="1">
    <source>
        <dbReference type="ARBA" id="ARBA00022798"/>
    </source>
</evidence>
<evidence type="ECO:0000256" key="3">
    <source>
        <dbReference type="ARBA" id="ARBA00023125"/>
    </source>
</evidence>
<dbReference type="SUPFAM" id="SSF55781">
    <property type="entry name" value="GAF domain-like"/>
    <property type="match status" value="1"/>
</dbReference>
<evidence type="ECO:0000313" key="10">
    <source>
        <dbReference type="EMBL" id="BBJ45656.1"/>
    </source>
</evidence>
<dbReference type="PROSITE" id="PS51078">
    <property type="entry name" value="ICLR_ED"/>
    <property type="match status" value="1"/>
</dbReference>
<feature type="domain" description="IclR-ED" evidence="9">
    <location>
        <begin position="96"/>
        <end position="277"/>
    </location>
</feature>
<evidence type="ECO:0000256" key="2">
    <source>
        <dbReference type="ARBA" id="ARBA00023015"/>
    </source>
</evidence>
<reference evidence="10 11" key="1">
    <citation type="journal article" date="2020" name="Int. J. Syst. Evol. Microbiol.">
        <title>Reclassification of Streptomyces castelarensis and Streptomyces sporoclivatus as later heterotypic synonyms of Streptomyces antimycoticus.</title>
        <authorList>
            <person name="Komaki H."/>
            <person name="Tamura T."/>
        </authorList>
    </citation>
    <scope>NUCLEOTIDE SEQUENCE [LARGE SCALE GENOMIC DNA]</scope>
    <source>
        <strain evidence="10 11">NBRC 100767</strain>
    </source>
</reference>
<dbReference type="SMART" id="SM00346">
    <property type="entry name" value="HTH_ICLR"/>
    <property type="match status" value="1"/>
</dbReference>
<dbReference type="PANTHER" id="PTHR30136:SF24">
    <property type="entry name" value="HTH-TYPE TRANSCRIPTIONAL REPRESSOR ALLR"/>
    <property type="match status" value="1"/>
</dbReference>
<comment type="function">
    <text evidence="6">May be an activator protein for the gylABX operon.</text>
</comment>
<keyword evidence="1" id="KW-0319">Glycerol metabolism</keyword>
<dbReference type="Proteomes" id="UP000463951">
    <property type="component" value="Chromosome"/>
</dbReference>
<dbReference type="InterPro" id="IPR036388">
    <property type="entry name" value="WH-like_DNA-bd_sf"/>
</dbReference>
<dbReference type="Gene3D" id="1.10.10.10">
    <property type="entry name" value="Winged helix-like DNA-binding domain superfamily/Winged helix DNA-binding domain"/>
    <property type="match status" value="1"/>
</dbReference>
<dbReference type="Pfam" id="PF09339">
    <property type="entry name" value="HTH_IclR"/>
    <property type="match status" value="1"/>
</dbReference>
<dbReference type="Pfam" id="PF01614">
    <property type="entry name" value="IclR_C"/>
    <property type="match status" value="1"/>
</dbReference>
<evidence type="ECO:0000259" key="9">
    <source>
        <dbReference type="PROSITE" id="PS51078"/>
    </source>
</evidence>
<evidence type="ECO:0000256" key="6">
    <source>
        <dbReference type="ARBA" id="ARBA00058938"/>
    </source>
</evidence>
<dbReference type="InterPro" id="IPR005471">
    <property type="entry name" value="Tscrpt_reg_IclR_N"/>
</dbReference>
<dbReference type="InterPro" id="IPR029016">
    <property type="entry name" value="GAF-like_dom_sf"/>
</dbReference>
<dbReference type="AlphaFoldDB" id="A0A499VBS9"/>
<evidence type="ECO:0000256" key="4">
    <source>
        <dbReference type="ARBA" id="ARBA00023159"/>
    </source>
</evidence>